<dbReference type="OrthoDB" id="5363652at2"/>
<dbReference type="Pfam" id="PF07751">
    <property type="entry name" value="Abi_2"/>
    <property type="match status" value="1"/>
</dbReference>
<sequence length="308" mass="36353">MPEKQAYDKPALTIDEQIDLLINRGLSVPDRERAAHYLRYISYYRLSIYARTLQVSESTEHQFQDGTTFDDVLKLYTFDRELRLLVMDAIERIEVALRGTIAYEFSIGAGPNWYADPSLFKDSYRFNHAKEMSRIEKLCNKSHEVFMKHHRETYDSLPPSWKLVEAMTVGEIERIFFNMDANNKTVKDARYRIANSLGIPVRLLLSWFKPICLLRNICAHHGRLWNRKLIYRFDIPRNPNIPWVSHDVGDRQKVYAYLCMVEALMKRINPHSSWSKRLIELLGNHPDIPIQYMGFPEGWSDDEFWGMK</sequence>
<organism evidence="1 2">
    <name type="scientific">Mariprofundus ferrooxydans PV-1</name>
    <dbReference type="NCBI Taxonomy" id="314345"/>
    <lineage>
        <taxon>Bacteria</taxon>
        <taxon>Pseudomonadati</taxon>
        <taxon>Pseudomonadota</taxon>
        <taxon>Candidatius Mariprofundia</taxon>
        <taxon>Mariprofundales</taxon>
        <taxon>Mariprofundaceae</taxon>
        <taxon>Mariprofundus</taxon>
    </lineage>
</organism>
<dbReference type="AlphaFoldDB" id="Q0EWQ3"/>
<dbReference type="EMBL" id="AATS01000018">
    <property type="protein sequence ID" value="EAU53736.1"/>
    <property type="molecule type" value="Genomic_DNA"/>
</dbReference>
<protein>
    <submittedName>
        <fullName evidence="1">Abi-like protein</fullName>
    </submittedName>
</protein>
<comment type="caution">
    <text evidence="1">The sequence shown here is derived from an EMBL/GenBank/DDBJ whole genome shotgun (WGS) entry which is preliminary data.</text>
</comment>
<keyword evidence="2" id="KW-1185">Reference proteome</keyword>
<evidence type="ECO:0000313" key="2">
    <source>
        <dbReference type="Proteomes" id="UP000005297"/>
    </source>
</evidence>
<accession>Q0EWQ3</accession>
<dbReference type="InParanoid" id="Q0EWQ3"/>
<proteinExistence type="predicted"/>
<dbReference type="eggNOG" id="COG4823">
    <property type="taxonomic scope" value="Bacteria"/>
</dbReference>
<dbReference type="Proteomes" id="UP000005297">
    <property type="component" value="Unassembled WGS sequence"/>
</dbReference>
<reference evidence="1 2" key="1">
    <citation type="submission" date="2006-09" db="EMBL/GenBank/DDBJ databases">
        <authorList>
            <person name="Emerson D."/>
            <person name="Ferriera S."/>
            <person name="Johnson J."/>
            <person name="Kravitz S."/>
            <person name="Halpern A."/>
            <person name="Remington K."/>
            <person name="Beeson K."/>
            <person name="Tran B."/>
            <person name="Rogers Y.-H."/>
            <person name="Friedman R."/>
            <person name="Venter J.C."/>
        </authorList>
    </citation>
    <scope>NUCLEOTIDE SEQUENCE [LARGE SCALE GENOMIC DNA]</scope>
    <source>
        <strain evidence="1 2">PV-1</strain>
    </source>
</reference>
<name>Q0EWQ3_9PROT</name>
<dbReference type="InterPro" id="IPR011664">
    <property type="entry name" value="Abi_system_AbiD/AbiF-like"/>
</dbReference>
<dbReference type="RefSeq" id="WP_009851561.1">
    <property type="nucleotide sequence ID" value="NZ_DS022295.1"/>
</dbReference>
<gene>
    <name evidence="1" type="ORF">SPV1_06339</name>
</gene>
<dbReference type="HOGENOM" id="CLU_044962_2_1_0"/>
<evidence type="ECO:0000313" key="1">
    <source>
        <dbReference type="EMBL" id="EAU53736.1"/>
    </source>
</evidence>